<dbReference type="SUPFAM" id="SSF46689">
    <property type="entry name" value="Homeodomain-like"/>
    <property type="match status" value="2"/>
</dbReference>
<dbReference type="InterPro" id="IPR020449">
    <property type="entry name" value="Tscrpt_reg_AraC-type_HTH"/>
</dbReference>
<dbReference type="PROSITE" id="PS00041">
    <property type="entry name" value="HTH_ARAC_FAMILY_1"/>
    <property type="match status" value="1"/>
</dbReference>
<evidence type="ECO:0000256" key="1">
    <source>
        <dbReference type="ARBA" id="ARBA00023015"/>
    </source>
</evidence>
<evidence type="ECO:0000256" key="2">
    <source>
        <dbReference type="ARBA" id="ARBA00023125"/>
    </source>
</evidence>
<organism evidence="6 7">
    <name type="scientific">Cupriavidus malaysiensis</name>
    <dbReference type="NCBI Taxonomy" id="367825"/>
    <lineage>
        <taxon>Bacteria</taxon>
        <taxon>Pseudomonadati</taxon>
        <taxon>Pseudomonadota</taxon>
        <taxon>Betaproteobacteria</taxon>
        <taxon>Burkholderiales</taxon>
        <taxon>Burkholderiaceae</taxon>
        <taxon>Cupriavidus</taxon>
    </lineage>
</organism>
<dbReference type="PANTHER" id="PTHR46796:SF14">
    <property type="entry name" value="TRANSCRIPTIONAL REGULATORY PROTEIN"/>
    <property type="match status" value="1"/>
</dbReference>
<dbReference type="Gene3D" id="1.10.10.60">
    <property type="entry name" value="Homeodomain-like"/>
    <property type="match status" value="2"/>
</dbReference>
<evidence type="ECO:0000313" key="7">
    <source>
        <dbReference type="Proteomes" id="UP000177515"/>
    </source>
</evidence>
<dbReference type="InterPro" id="IPR018062">
    <property type="entry name" value="HTH_AraC-typ_CS"/>
</dbReference>
<keyword evidence="3" id="KW-0804">Transcription</keyword>
<evidence type="ECO:0000313" key="6">
    <source>
        <dbReference type="EMBL" id="AOZ08102.1"/>
    </source>
</evidence>
<dbReference type="InterPro" id="IPR050204">
    <property type="entry name" value="AraC_XylS_family_regulators"/>
</dbReference>
<feature type="compositionally biased region" description="Basic and acidic residues" evidence="4">
    <location>
        <begin position="1"/>
        <end position="14"/>
    </location>
</feature>
<gene>
    <name evidence="6" type="ORF">BKK80_11200</name>
</gene>
<feature type="domain" description="HTH araC/xylS-type" evidence="5">
    <location>
        <begin position="203"/>
        <end position="301"/>
    </location>
</feature>
<evidence type="ECO:0000256" key="4">
    <source>
        <dbReference type="SAM" id="MobiDB-lite"/>
    </source>
</evidence>
<dbReference type="PROSITE" id="PS01124">
    <property type="entry name" value="HTH_ARAC_FAMILY_2"/>
    <property type="match status" value="1"/>
</dbReference>
<reference evidence="6 7" key="1">
    <citation type="submission" date="2016-10" db="EMBL/GenBank/DDBJ databases">
        <title>Complete genome sequences of three Cupriavidus strains isolated from various Malaysian environments.</title>
        <authorList>
            <person name="Abdullah A.A.-A."/>
            <person name="Shafie N.A.H."/>
            <person name="Lau N.S."/>
        </authorList>
    </citation>
    <scope>NUCLEOTIDE SEQUENCE [LARGE SCALE GENOMIC DNA]</scope>
    <source>
        <strain evidence="6 7">USMAA1020</strain>
    </source>
</reference>
<proteinExistence type="predicted"/>
<evidence type="ECO:0000259" key="5">
    <source>
        <dbReference type="PROSITE" id="PS01124"/>
    </source>
</evidence>
<feature type="region of interest" description="Disordered" evidence="4">
    <location>
        <begin position="1"/>
        <end position="21"/>
    </location>
</feature>
<dbReference type="InterPro" id="IPR018060">
    <property type="entry name" value="HTH_AraC"/>
</dbReference>
<keyword evidence="7" id="KW-1185">Reference proteome</keyword>
<name>A0A1D9I7L7_9BURK</name>
<dbReference type="PRINTS" id="PR00032">
    <property type="entry name" value="HTHARAC"/>
</dbReference>
<accession>A0A1D9I7L7</accession>
<dbReference type="InterPro" id="IPR009057">
    <property type="entry name" value="Homeodomain-like_sf"/>
</dbReference>
<keyword evidence="2" id="KW-0238">DNA-binding</keyword>
<protein>
    <recommendedName>
        <fullName evidence="5">HTH araC/xylS-type domain-containing protein</fullName>
    </recommendedName>
</protein>
<dbReference type="Proteomes" id="UP000177515">
    <property type="component" value="Chromosome 1"/>
</dbReference>
<dbReference type="PANTHER" id="PTHR46796">
    <property type="entry name" value="HTH-TYPE TRANSCRIPTIONAL ACTIVATOR RHAS-RELATED"/>
    <property type="match status" value="1"/>
</dbReference>
<keyword evidence="1" id="KW-0805">Transcription regulation</keyword>
<sequence length="304" mass="34746">MHTEEHGSGWRHSEYMPGETKQSIVTRSLRYTPIGISRVRSDHRNSGLTDRYEHEHAYLAVLQLRPFGEQRLWVAGKEAPYIEYGAGYLAIHDLERLWMADLIGPYDCMQFYIPQSALRETSADLGIKEVEHLRCPPHLSVADPVVHQLSLALLPALEHPERASTLFVDHMALALRVHLVHYYGGVHVASRKVHTRLAPWQEARAKEMIMNNLEGDISLQLLAEACNLSRAHFARAFRSSTGMPPHRWLVLQRVERAKQLLEKPAFRLGQIALLCGFADQSHFTRTFTRLVGTSPGEWRRCRGH</sequence>
<dbReference type="SMART" id="SM00342">
    <property type="entry name" value="HTH_ARAC"/>
    <property type="match status" value="1"/>
</dbReference>
<evidence type="ECO:0000256" key="3">
    <source>
        <dbReference type="ARBA" id="ARBA00023163"/>
    </source>
</evidence>
<dbReference type="Pfam" id="PF12833">
    <property type="entry name" value="HTH_18"/>
    <property type="match status" value="1"/>
</dbReference>
<dbReference type="EMBL" id="CP017754">
    <property type="protein sequence ID" value="AOZ08102.1"/>
    <property type="molecule type" value="Genomic_DNA"/>
</dbReference>